<sequence length="284" mass="32058">MDWIHCNGCFIQPRTNSNPPKFLLTSCGHIFCERCSQTETTNKCRVCEAQCTTTLLSNQLREEVRDYFGDPESLLSKVVKVVQYQKSHRERLLGYLRRLIPKYDSAKREIQKLHDENKTLRKKVHVQQQEIAWYKLQRDRLRASRPPISTPGSLAPSSPFPGMPSSDPHRGGLQHMRNSGLGNSRISMGFTSTPRQDVPSPLSVSSMPANTPFNPGQYRSQHFNTPESTPGGSSFVPPESPTDSIYRSSSQQARRQHQQHSPPSRGTPTDALKILSLAYKNANK</sequence>
<proteinExistence type="predicted"/>
<feature type="coiled-coil region" evidence="5">
    <location>
        <begin position="103"/>
        <end position="130"/>
    </location>
</feature>
<name>A0A6J1SDZ8_FRAOC</name>
<evidence type="ECO:0000256" key="4">
    <source>
        <dbReference type="PROSITE-ProRule" id="PRU00175"/>
    </source>
</evidence>
<keyword evidence="1 4" id="KW-0479">Metal-binding</keyword>
<organism evidence="8 9">
    <name type="scientific">Frankliniella occidentalis</name>
    <name type="common">Western flower thrips</name>
    <name type="synonym">Euthrips occidentalis</name>
    <dbReference type="NCBI Taxonomy" id="133901"/>
    <lineage>
        <taxon>Eukaryota</taxon>
        <taxon>Metazoa</taxon>
        <taxon>Ecdysozoa</taxon>
        <taxon>Arthropoda</taxon>
        <taxon>Hexapoda</taxon>
        <taxon>Insecta</taxon>
        <taxon>Pterygota</taxon>
        <taxon>Neoptera</taxon>
        <taxon>Paraneoptera</taxon>
        <taxon>Thysanoptera</taxon>
        <taxon>Terebrantia</taxon>
        <taxon>Thripoidea</taxon>
        <taxon>Thripidae</taxon>
        <taxon>Frankliniella</taxon>
    </lineage>
</organism>
<dbReference type="Gene3D" id="3.30.40.10">
    <property type="entry name" value="Zinc/RING finger domain, C3HC4 (zinc finger)"/>
    <property type="match status" value="1"/>
</dbReference>
<feature type="domain" description="RING-type" evidence="7">
    <location>
        <begin position="6"/>
        <end position="48"/>
    </location>
</feature>
<evidence type="ECO:0000259" key="7">
    <source>
        <dbReference type="PROSITE" id="PS50089"/>
    </source>
</evidence>
<dbReference type="GeneID" id="113206858"/>
<dbReference type="InterPro" id="IPR001841">
    <property type="entry name" value="Znf_RING"/>
</dbReference>
<keyword evidence="2" id="KW-0862">Zinc</keyword>
<dbReference type="AlphaFoldDB" id="A0A6J1SDZ8"/>
<dbReference type="PANTHER" id="PTHR22663:SF17">
    <property type="entry name" value="RING FINGER PROTEIN NARYA-RELATED"/>
    <property type="match status" value="1"/>
</dbReference>
<keyword evidence="1 4" id="KW-0863">Zinc-finger</keyword>
<dbReference type="Proteomes" id="UP000504606">
    <property type="component" value="Unplaced"/>
</dbReference>
<evidence type="ECO:0000313" key="8">
    <source>
        <dbReference type="Proteomes" id="UP000504606"/>
    </source>
</evidence>
<gene>
    <name evidence="9" type="primary">LOC113206858</name>
</gene>
<feature type="compositionally biased region" description="Polar residues" evidence="6">
    <location>
        <begin position="176"/>
        <end position="195"/>
    </location>
</feature>
<dbReference type="Pfam" id="PF14634">
    <property type="entry name" value="zf-RING_5"/>
    <property type="match status" value="1"/>
</dbReference>
<dbReference type="GO" id="GO:0016925">
    <property type="term" value="P:protein sumoylation"/>
    <property type="evidence" value="ECO:0007669"/>
    <property type="project" value="TreeGrafter"/>
</dbReference>
<accession>A0A6J1SDZ8</accession>
<dbReference type="InterPro" id="IPR013083">
    <property type="entry name" value="Znf_RING/FYVE/PHD"/>
</dbReference>
<keyword evidence="3" id="KW-0469">Meiosis</keyword>
<dbReference type="GO" id="GO:0008270">
    <property type="term" value="F:zinc ion binding"/>
    <property type="evidence" value="ECO:0007669"/>
    <property type="project" value="UniProtKB-KW"/>
</dbReference>
<dbReference type="OrthoDB" id="2535391at2759"/>
<evidence type="ECO:0000256" key="3">
    <source>
        <dbReference type="ARBA" id="ARBA00023254"/>
    </source>
</evidence>
<dbReference type="PROSITE" id="PS50089">
    <property type="entry name" value="ZF_RING_2"/>
    <property type="match status" value="1"/>
</dbReference>
<evidence type="ECO:0000256" key="6">
    <source>
        <dbReference type="SAM" id="MobiDB-lite"/>
    </source>
</evidence>
<protein>
    <submittedName>
        <fullName evidence="9">RING finger protein 212B-like</fullName>
    </submittedName>
</protein>
<evidence type="ECO:0000256" key="2">
    <source>
        <dbReference type="ARBA" id="ARBA00022833"/>
    </source>
</evidence>
<dbReference type="GO" id="GO:0007129">
    <property type="term" value="P:homologous chromosome pairing at meiosis"/>
    <property type="evidence" value="ECO:0007669"/>
    <property type="project" value="TreeGrafter"/>
</dbReference>
<dbReference type="GO" id="GO:0019789">
    <property type="term" value="F:SUMO transferase activity"/>
    <property type="evidence" value="ECO:0007669"/>
    <property type="project" value="InterPro"/>
</dbReference>
<evidence type="ECO:0000313" key="9">
    <source>
        <dbReference type="RefSeq" id="XP_026278908.1"/>
    </source>
</evidence>
<dbReference type="PANTHER" id="PTHR22663">
    <property type="entry name" value="RING FINGER PROTEIN NARYA-RELATED"/>
    <property type="match status" value="1"/>
</dbReference>
<keyword evidence="5" id="KW-0175">Coiled coil</keyword>
<keyword evidence="8" id="KW-1185">Reference proteome</keyword>
<feature type="region of interest" description="Disordered" evidence="6">
    <location>
        <begin position="144"/>
        <end position="270"/>
    </location>
</feature>
<dbReference type="GO" id="GO:0007131">
    <property type="term" value="P:reciprocal meiotic recombination"/>
    <property type="evidence" value="ECO:0007669"/>
    <property type="project" value="InterPro"/>
</dbReference>
<feature type="compositionally biased region" description="Polar residues" evidence="6">
    <location>
        <begin position="202"/>
        <end position="232"/>
    </location>
</feature>
<evidence type="ECO:0000256" key="5">
    <source>
        <dbReference type="SAM" id="Coils"/>
    </source>
</evidence>
<dbReference type="RefSeq" id="XP_026278908.1">
    <property type="nucleotide sequence ID" value="XM_026423123.2"/>
</dbReference>
<reference evidence="9" key="1">
    <citation type="submission" date="2025-08" db="UniProtKB">
        <authorList>
            <consortium name="RefSeq"/>
        </authorList>
    </citation>
    <scope>IDENTIFICATION</scope>
    <source>
        <tissue evidence="9">Whole organism</tissue>
    </source>
</reference>
<dbReference type="GO" id="GO:0000795">
    <property type="term" value="C:synaptonemal complex"/>
    <property type="evidence" value="ECO:0007669"/>
    <property type="project" value="InterPro"/>
</dbReference>
<dbReference type="InterPro" id="IPR042123">
    <property type="entry name" value="Zip3/RNF212-like"/>
</dbReference>
<dbReference type="KEGG" id="foc:113206858"/>
<evidence type="ECO:0000256" key="1">
    <source>
        <dbReference type="ARBA" id="ARBA00022771"/>
    </source>
</evidence>